<feature type="compositionally biased region" description="Basic and acidic residues" evidence="1">
    <location>
        <begin position="1039"/>
        <end position="1048"/>
    </location>
</feature>
<organism evidence="3 4">
    <name type="scientific">Spirosoma sordidisoli</name>
    <dbReference type="NCBI Taxonomy" id="2502893"/>
    <lineage>
        <taxon>Bacteria</taxon>
        <taxon>Pseudomonadati</taxon>
        <taxon>Bacteroidota</taxon>
        <taxon>Cytophagia</taxon>
        <taxon>Cytophagales</taxon>
        <taxon>Cytophagaceae</taxon>
        <taxon>Spirosoma</taxon>
    </lineage>
</organism>
<dbReference type="Gene3D" id="3.30.70.1430">
    <property type="entry name" value="Multidrug efflux transporter AcrB pore domain"/>
    <property type="match status" value="2"/>
</dbReference>
<dbReference type="SUPFAM" id="SSF82714">
    <property type="entry name" value="Multidrug efflux transporter AcrB TolC docking domain, DN and DC subdomains"/>
    <property type="match status" value="2"/>
</dbReference>
<keyword evidence="2" id="KW-0812">Transmembrane</keyword>
<comment type="caution">
    <text evidence="3">The sequence shown here is derived from an EMBL/GenBank/DDBJ whole genome shotgun (WGS) entry which is preliminary data.</text>
</comment>
<dbReference type="Pfam" id="PF00873">
    <property type="entry name" value="ACR_tran"/>
    <property type="match status" value="1"/>
</dbReference>
<feature type="transmembrane region" description="Helical" evidence="2">
    <location>
        <begin position="857"/>
        <end position="875"/>
    </location>
</feature>
<feature type="transmembrane region" description="Helical" evidence="2">
    <location>
        <begin position="12"/>
        <end position="34"/>
    </location>
</feature>
<dbReference type="SUPFAM" id="SSF82866">
    <property type="entry name" value="Multidrug efflux transporter AcrB transmembrane domain"/>
    <property type="match status" value="2"/>
</dbReference>
<sequence>MSLPELSLNRPVFAMVMSIVIVLFGIIGFTFLGVREYPAIDPPVISVRTNYTGANPDIIESQITEPIEKSLNSIEGIRTISSNSALGASTITVEFNLDADLEQAANDVRDKVAQAQRQLPQDIDAPPVVTKADANSDPIIFMTVQSTTRNPTQLSDYAENVLQERLQTIPGVSQANIYGLKRQAMRLWIDPIKLSAYRLTTQDIQTALNAQNVELPSGKVYGNSTELTVKAVGRLVSEDDFNNLILRQTSNQIIRFKDVGYATLGAENEETSSKQNGAVGVILVLIPQPGANYVSIADEFYKRFDQIKKDLPDDIIVSLGIDRSTFIRRAIEEVGETLLISFVLVVLVIYFFFRDWLIAFRPLIDIPVSLIGAFFIMYMADFSINVLTLLAIVLATGLVVDDGIVVTENIFKKIEDGMETKQAAKEGSNEIFFAVLATSITLAIVFLPIIFLEGFVGRLFREFGIVVAGAVLISAFVSLTLTPVLSVKLTSKNHGKDSWFYKKTEPFFQWLDQSYRSSLTTFMGKRGWAFVMIGACLLLIFGLGSLLKSELAPLEDRSRTRLSITSPEGTSFEAQANTTDRIMQFVLDSVPETKLAFSVVAPGFSGAGAVNSSFVMVNMVDPTERKRSQQEIVDFLNKGTKRFSEARIFATQDQTIQVGRGGGLPVQFVIQNLNFEKLREKLPTFLDEVQKDPTFQNSDVDLKFNKPELNISIDREKATNLGVSVQDVAQTLQLALSNRRLAYFLMNGKQYQVIGQVDRADRDAPVDLASFYVRTNQGELIQLDNLVRFQEVSSPPQVYHYNRFKSATVSAGLAPGKTVGDGVAAMQAIAARTLDESFQTALSGPSRDYAESSSNTLFAFALALVLVYLVLAAQFDSFVDPFIIMITVPLALAGAVFSLWMFNQTLNIFSQIGIIMLVGLVTKNGILIVEFANEQRLVGKNKFEAATESAAMRLRPILMTTLVAAFGALPLALALGSASKSRVPLGIVIVGGLLFSLVLTLYVVPVIYTYLSRRKDGTGADGEKRPLPQPEGRPTGDTTKPEEMAVRL</sequence>
<dbReference type="InterPro" id="IPR001036">
    <property type="entry name" value="Acrflvin-R"/>
</dbReference>
<feature type="compositionally biased region" description="Basic and acidic residues" evidence="1">
    <location>
        <begin position="1016"/>
        <end position="1026"/>
    </location>
</feature>
<feature type="transmembrane region" description="Helical" evidence="2">
    <location>
        <begin position="987"/>
        <end position="1011"/>
    </location>
</feature>
<dbReference type="InterPro" id="IPR027463">
    <property type="entry name" value="AcrB_DN_DC_subdom"/>
</dbReference>
<feature type="transmembrane region" description="Helical" evidence="2">
    <location>
        <begin position="386"/>
        <end position="411"/>
    </location>
</feature>
<dbReference type="GO" id="GO:0005886">
    <property type="term" value="C:plasma membrane"/>
    <property type="evidence" value="ECO:0007669"/>
    <property type="project" value="TreeGrafter"/>
</dbReference>
<feature type="transmembrane region" description="Helical" evidence="2">
    <location>
        <begin position="360"/>
        <end position="380"/>
    </location>
</feature>
<dbReference type="GO" id="GO:0042910">
    <property type="term" value="F:xenobiotic transmembrane transporter activity"/>
    <property type="evidence" value="ECO:0007669"/>
    <property type="project" value="TreeGrafter"/>
</dbReference>
<feature type="transmembrane region" description="Helical" evidence="2">
    <location>
        <begin position="954"/>
        <end position="975"/>
    </location>
</feature>
<feature type="transmembrane region" description="Helical" evidence="2">
    <location>
        <begin position="527"/>
        <end position="547"/>
    </location>
</feature>
<evidence type="ECO:0000256" key="1">
    <source>
        <dbReference type="SAM" id="MobiDB-lite"/>
    </source>
</evidence>
<evidence type="ECO:0000313" key="4">
    <source>
        <dbReference type="Proteomes" id="UP000290407"/>
    </source>
</evidence>
<evidence type="ECO:0000256" key="2">
    <source>
        <dbReference type="SAM" id="Phobius"/>
    </source>
</evidence>
<dbReference type="SUPFAM" id="SSF82693">
    <property type="entry name" value="Multidrug efflux transporter AcrB pore domain, PN1, PN2, PC1 and PC2 subdomains"/>
    <property type="match status" value="3"/>
</dbReference>
<feature type="transmembrane region" description="Helical" evidence="2">
    <location>
        <begin position="882"/>
        <end position="902"/>
    </location>
</feature>
<dbReference type="Gene3D" id="3.30.2090.10">
    <property type="entry name" value="Multidrug efflux transporter AcrB TolC docking domain, DN and DC subdomains"/>
    <property type="match status" value="2"/>
</dbReference>
<keyword evidence="2" id="KW-0472">Membrane</keyword>
<dbReference type="PANTHER" id="PTHR32063:SF28">
    <property type="entry name" value="BLR2861 PROTEIN"/>
    <property type="match status" value="1"/>
</dbReference>
<proteinExistence type="predicted"/>
<gene>
    <name evidence="3" type="ORF">EQG79_10140</name>
</gene>
<dbReference type="PRINTS" id="PR00702">
    <property type="entry name" value="ACRIFLAVINRP"/>
</dbReference>
<evidence type="ECO:0000313" key="3">
    <source>
        <dbReference type="EMBL" id="RYC70216.1"/>
    </source>
</evidence>
<feature type="transmembrane region" description="Helical" evidence="2">
    <location>
        <begin position="908"/>
        <end position="933"/>
    </location>
</feature>
<dbReference type="RefSeq" id="WP_077922686.1">
    <property type="nucleotide sequence ID" value="NZ_SBLB01000002.1"/>
</dbReference>
<feature type="transmembrane region" description="Helical" evidence="2">
    <location>
        <begin position="334"/>
        <end position="353"/>
    </location>
</feature>
<feature type="region of interest" description="Disordered" evidence="1">
    <location>
        <begin position="1016"/>
        <end position="1048"/>
    </location>
</feature>
<dbReference type="Gene3D" id="1.20.1640.10">
    <property type="entry name" value="Multidrug efflux transporter AcrB transmembrane domain"/>
    <property type="match status" value="2"/>
</dbReference>
<dbReference type="FunFam" id="3.30.70.1430:FF:000001">
    <property type="entry name" value="Efflux pump membrane transporter"/>
    <property type="match status" value="1"/>
</dbReference>
<accession>A0A4Q2ULU8</accession>
<protein>
    <submittedName>
        <fullName evidence="3">Efflux RND transporter permease subunit</fullName>
    </submittedName>
</protein>
<dbReference type="Proteomes" id="UP000290407">
    <property type="component" value="Unassembled WGS sequence"/>
</dbReference>
<feature type="transmembrane region" description="Helical" evidence="2">
    <location>
        <begin position="463"/>
        <end position="487"/>
    </location>
</feature>
<dbReference type="PANTHER" id="PTHR32063">
    <property type="match status" value="1"/>
</dbReference>
<reference evidence="3 4" key="1">
    <citation type="submission" date="2019-01" db="EMBL/GenBank/DDBJ databases">
        <title>Spirosoma flava sp. nov., a propanil-degrading bacterium isolated from herbicide-contaminated soil.</title>
        <authorList>
            <person name="Zhang L."/>
            <person name="Jiang J.-D."/>
        </authorList>
    </citation>
    <scope>NUCLEOTIDE SEQUENCE [LARGE SCALE GENOMIC DNA]</scope>
    <source>
        <strain evidence="3 4">TY50</strain>
    </source>
</reference>
<dbReference type="Gene3D" id="3.30.70.1440">
    <property type="entry name" value="Multidrug efflux transporter AcrB pore domain"/>
    <property type="match status" value="1"/>
</dbReference>
<feature type="transmembrane region" description="Helical" evidence="2">
    <location>
        <begin position="431"/>
        <end position="451"/>
    </location>
</feature>
<keyword evidence="2" id="KW-1133">Transmembrane helix</keyword>
<name>A0A4Q2ULU8_9BACT</name>
<dbReference type="AlphaFoldDB" id="A0A4Q2ULU8"/>
<dbReference type="Gene3D" id="3.30.70.1320">
    <property type="entry name" value="Multidrug efflux transporter AcrB pore domain like"/>
    <property type="match status" value="1"/>
</dbReference>
<keyword evidence="4" id="KW-1185">Reference proteome</keyword>
<dbReference type="EMBL" id="SBLB01000002">
    <property type="protein sequence ID" value="RYC70216.1"/>
    <property type="molecule type" value="Genomic_DNA"/>
</dbReference>